<gene>
    <name evidence="1" type="ORF">S12H4_35211</name>
</gene>
<protein>
    <submittedName>
        <fullName evidence="1">Uncharacterized protein</fullName>
    </submittedName>
</protein>
<organism evidence="1">
    <name type="scientific">marine sediment metagenome</name>
    <dbReference type="NCBI Taxonomy" id="412755"/>
    <lineage>
        <taxon>unclassified sequences</taxon>
        <taxon>metagenomes</taxon>
        <taxon>ecological metagenomes</taxon>
    </lineage>
</organism>
<reference evidence="1" key="1">
    <citation type="journal article" date="2014" name="Front. Microbiol.">
        <title>High frequency of phylogenetically diverse reductive dehalogenase-homologous genes in deep subseafloor sedimentary metagenomes.</title>
        <authorList>
            <person name="Kawai M."/>
            <person name="Futagami T."/>
            <person name="Toyoda A."/>
            <person name="Takaki Y."/>
            <person name="Nishi S."/>
            <person name="Hori S."/>
            <person name="Arai W."/>
            <person name="Tsubouchi T."/>
            <person name="Morono Y."/>
            <person name="Uchiyama I."/>
            <person name="Ito T."/>
            <person name="Fujiyama A."/>
            <person name="Inagaki F."/>
            <person name="Takami H."/>
        </authorList>
    </citation>
    <scope>NUCLEOTIDE SEQUENCE</scope>
    <source>
        <strain evidence="1">Expedition CK06-06</strain>
    </source>
</reference>
<proteinExistence type="predicted"/>
<accession>X1SVD4</accession>
<dbReference type="AlphaFoldDB" id="X1SVD4"/>
<evidence type="ECO:0000313" key="1">
    <source>
        <dbReference type="EMBL" id="GAI96997.1"/>
    </source>
</evidence>
<sequence length="82" mass="8879">MRSKEAEGNHPAWANTKVTGLIQMDLTISSQTNCASIYCLNHGLPTTHLSSFEVQDRTAVVQCGNIGGGTTHVNDKDISHIR</sequence>
<comment type="caution">
    <text evidence="1">The sequence shown here is derived from an EMBL/GenBank/DDBJ whole genome shotgun (WGS) entry which is preliminary data.</text>
</comment>
<dbReference type="EMBL" id="BARW01020897">
    <property type="protein sequence ID" value="GAI96997.1"/>
    <property type="molecule type" value="Genomic_DNA"/>
</dbReference>
<name>X1SVD4_9ZZZZ</name>